<dbReference type="Pfam" id="PF08241">
    <property type="entry name" value="Methyltransf_11"/>
    <property type="match status" value="1"/>
</dbReference>
<dbReference type="Proteomes" id="UP001652660">
    <property type="component" value="Chromosome 3c"/>
</dbReference>
<keyword evidence="3" id="KW-0489">Methyltransferase</keyword>
<dbReference type="PANTHER" id="PTHR12176">
    <property type="entry name" value="SAM-DEPENDENT METHYLTRANSFERASE SUPERFAMILY PROTEIN"/>
    <property type="match status" value="1"/>
</dbReference>
<dbReference type="InterPro" id="IPR013216">
    <property type="entry name" value="Methyltransf_11"/>
</dbReference>
<keyword evidence="4" id="KW-0808">Transferase</keyword>
<dbReference type="PANTHER" id="PTHR12176:SF79">
    <property type="entry name" value="METHYLTRANSFERASE TYPE 11 DOMAIN-CONTAINING PROTEIN"/>
    <property type="match status" value="1"/>
</dbReference>
<evidence type="ECO:0000256" key="1">
    <source>
        <dbReference type="ARBA" id="ARBA00008361"/>
    </source>
</evidence>
<evidence type="ECO:0000256" key="3">
    <source>
        <dbReference type="ARBA" id="ARBA00022603"/>
    </source>
</evidence>
<comment type="similarity">
    <text evidence="1">Belongs to the methyltransferase superfamily.</text>
</comment>
<sequence>MPTNSHPTTATAAYGESWYWDKRYASSSSGSGSGSESEASFDWYQKYPSLAPLLHLYIPRHHRVLVVGCGNSAFSEGMVNDGYAQVFNIDISSVVIAAMQRKYSSCSQLKYKLKLKAFQIKKKCTICHKPQNKLMHGLRSVEETGYCAVINSRCLDMKMDVRDMNAFEAGSFDAVVDKGTLDSILCGNNSQENAAKMLQEVGRVLKDRGIYLLITYGAPNYRLHLLRNSCSWTIKLHVIAGKLLSEETSQCREWDLTFPVPLDDDGISTEAVLGKNPDVHYIYVCIKDKKHESTI</sequence>
<dbReference type="GO" id="GO:0008168">
    <property type="term" value="F:methyltransferase activity"/>
    <property type="evidence" value="ECO:0007669"/>
    <property type="project" value="UniProtKB-KW"/>
</dbReference>
<dbReference type="GO" id="GO:0032259">
    <property type="term" value="P:methylation"/>
    <property type="evidence" value="ECO:0007669"/>
    <property type="project" value="UniProtKB-KW"/>
</dbReference>
<dbReference type="GeneID" id="113733835"/>
<evidence type="ECO:0000256" key="4">
    <source>
        <dbReference type="ARBA" id="ARBA00022679"/>
    </source>
</evidence>
<dbReference type="Gene3D" id="3.40.50.150">
    <property type="entry name" value="Vaccinia Virus protein VP39"/>
    <property type="match status" value="1"/>
</dbReference>
<gene>
    <name evidence="7" type="primary">LOC113733835</name>
</gene>
<feature type="domain" description="Methyltransferase type 11" evidence="5">
    <location>
        <begin position="158"/>
        <end position="212"/>
    </location>
</feature>
<evidence type="ECO:0000313" key="7">
    <source>
        <dbReference type="RefSeq" id="XP_027115814.2"/>
    </source>
</evidence>
<comment type="subunit">
    <text evidence="2">Homodimer.</text>
</comment>
<dbReference type="InterPro" id="IPR029063">
    <property type="entry name" value="SAM-dependent_MTases_sf"/>
</dbReference>
<dbReference type="SUPFAM" id="SSF53335">
    <property type="entry name" value="S-adenosyl-L-methionine-dependent methyltransferases"/>
    <property type="match status" value="1"/>
</dbReference>
<dbReference type="AlphaFoldDB" id="A0A6P6WK34"/>
<proteinExistence type="inferred from homology"/>
<dbReference type="RefSeq" id="XP_027115814.2">
    <property type="nucleotide sequence ID" value="XM_027260013.2"/>
</dbReference>
<evidence type="ECO:0000259" key="5">
    <source>
        <dbReference type="Pfam" id="PF08241"/>
    </source>
</evidence>
<dbReference type="InterPro" id="IPR051419">
    <property type="entry name" value="Lys/N-term_MeTrsfase_sf"/>
</dbReference>
<keyword evidence="6" id="KW-1185">Reference proteome</keyword>
<protein>
    <submittedName>
        <fullName evidence="7">Uncharacterized protein isoform X1</fullName>
    </submittedName>
</protein>
<name>A0A6P6WK34_COFAR</name>
<reference evidence="6" key="1">
    <citation type="journal article" date="2025" name="Foods">
        <title>Unveiling the Microbial Signatures of Arabica Coffee Cherries: Insights into Ripeness Specific Diversity, Functional Traits, and Implications for Quality and Safety.</title>
        <authorList>
            <consortium name="RefSeq"/>
            <person name="Tenea G.N."/>
            <person name="Cifuentes V."/>
            <person name="Reyes P."/>
            <person name="Cevallos-Vallejos M."/>
        </authorList>
    </citation>
    <scope>NUCLEOTIDE SEQUENCE [LARGE SCALE GENOMIC DNA]</scope>
</reference>
<reference evidence="7" key="2">
    <citation type="submission" date="2025-08" db="UniProtKB">
        <authorList>
            <consortium name="RefSeq"/>
        </authorList>
    </citation>
    <scope>IDENTIFICATION</scope>
    <source>
        <tissue evidence="7">Leaves</tissue>
    </source>
</reference>
<dbReference type="OrthoDB" id="411785at2759"/>
<organism evidence="6 7">
    <name type="scientific">Coffea arabica</name>
    <name type="common">Arabian coffee</name>
    <dbReference type="NCBI Taxonomy" id="13443"/>
    <lineage>
        <taxon>Eukaryota</taxon>
        <taxon>Viridiplantae</taxon>
        <taxon>Streptophyta</taxon>
        <taxon>Embryophyta</taxon>
        <taxon>Tracheophyta</taxon>
        <taxon>Spermatophyta</taxon>
        <taxon>Magnoliopsida</taxon>
        <taxon>eudicotyledons</taxon>
        <taxon>Gunneridae</taxon>
        <taxon>Pentapetalae</taxon>
        <taxon>asterids</taxon>
        <taxon>lamiids</taxon>
        <taxon>Gentianales</taxon>
        <taxon>Rubiaceae</taxon>
        <taxon>Ixoroideae</taxon>
        <taxon>Gardenieae complex</taxon>
        <taxon>Bertiereae - Coffeeae clade</taxon>
        <taxon>Coffeeae</taxon>
        <taxon>Coffea</taxon>
    </lineage>
</organism>
<evidence type="ECO:0000256" key="2">
    <source>
        <dbReference type="ARBA" id="ARBA00011738"/>
    </source>
</evidence>
<dbReference type="CDD" id="cd02440">
    <property type="entry name" value="AdoMet_MTases"/>
    <property type="match status" value="1"/>
</dbReference>
<accession>A0A6P6WK34</accession>
<evidence type="ECO:0000313" key="6">
    <source>
        <dbReference type="Proteomes" id="UP001652660"/>
    </source>
</evidence>